<evidence type="ECO:0000256" key="6">
    <source>
        <dbReference type="ARBA" id="ARBA00048428"/>
    </source>
</evidence>
<feature type="region of interest" description="Disordered" evidence="7">
    <location>
        <begin position="1"/>
        <end position="28"/>
    </location>
</feature>
<dbReference type="OrthoDB" id="9791837at2"/>
<evidence type="ECO:0000313" key="10">
    <source>
        <dbReference type="Proteomes" id="UP000592780"/>
    </source>
</evidence>
<gene>
    <name evidence="9" type="ORF">HDG40_007940</name>
</gene>
<evidence type="ECO:0000313" key="9">
    <source>
        <dbReference type="EMBL" id="MBB5429742.1"/>
    </source>
</evidence>
<sequence>MERPEVSNARALKLQEGSSTQSKSSRLKESKMGYILKTDDNARLRLGIQNRLYEQSSVDLISRAGMLRGRKILEVGCGSGAMTLHLARAAGPQGMVTAIDCSQTQLEASRQFVTESGFENVTFLEGDVNCLDHLENLYDLVYCRMVLHHVADADHAIRQMVNVLGPDGHLLCEEPAIHDGSFSFPPSEAIDEFIGKLRSCFRMSNRDYKIAFRMEAVIRNLGLKIEHSRLNHPLLNSPDEKLLYAMSLRDLAPQMIKNGVIDLSSVSTLHEKLADLANSETTMTWARMHSVLARKPHGTEPH</sequence>
<dbReference type="AlphaFoldDB" id="A0A6I1Q261"/>
<dbReference type="InterPro" id="IPR026669">
    <property type="entry name" value="Arsenite_MeTrfase-like"/>
</dbReference>
<dbReference type="RefSeq" id="WP_084598449.1">
    <property type="nucleotide sequence ID" value="NZ_JACHDD010000048.1"/>
</dbReference>
<organism evidence="9 10">
    <name type="scientific">Paraburkholderia atlantica</name>
    <dbReference type="NCBI Taxonomy" id="2654982"/>
    <lineage>
        <taxon>Bacteria</taxon>
        <taxon>Pseudomonadati</taxon>
        <taxon>Pseudomonadota</taxon>
        <taxon>Betaproteobacteria</taxon>
        <taxon>Burkholderiales</taxon>
        <taxon>Burkholderiaceae</taxon>
        <taxon>Paraburkholderia</taxon>
    </lineage>
</organism>
<comment type="catalytic activity">
    <reaction evidence="6">
        <text>arsenic triglutathione + 3 [thioredoxin]-dithiol + 3 S-adenosyl-L-methionine = trimethylarsine + 3 [thioredoxin]-disulfide + 3 glutathione + 3 S-adenosyl-L-homocysteine + 3 H(+)</text>
        <dbReference type="Rhea" id="RHEA:69432"/>
        <dbReference type="Rhea" id="RHEA-COMP:10698"/>
        <dbReference type="Rhea" id="RHEA-COMP:10700"/>
        <dbReference type="ChEBI" id="CHEBI:15378"/>
        <dbReference type="ChEBI" id="CHEBI:27130"/>
        <dbReference type="ChEBI" id="CHEBI:29950"/>
        <dbReference type="ChEBI" id="CHEBI:50058"/>
        <dbReference type="ChEBI" id="CHEBI:57856"/>
        <dbReference type="ChEBI" id="CHEBI:57925"/>
        <dbReference type="ChEBI" id="CHEBI:59789"/>
        <dbReference type="ChEBI" id="CHEBI:183640"/>
        <dbReference type="EC" id="2.1.1.137"/>
    </reaction>
</comment>
<comment type="similarity">
    <text evidence="1">Belongs to the methyltransferase superfamily. Arsenite methyltransferase family.</text>
</comment>
<protein>
    <recommendedName>
        <fullName evidence="3">Arsenite methyltransferase</fullName>
        <ecNumber evidence="2">2.1.1.137</ecNumber>
    </recommendedName>
</protein>
<dbReference type="SUPFAM" id="SSF53335">
    <property type="entry name" value="S-adenosyl-L-methionine-dependent methyltransferases"/>
    <property type="match status" value="1"/>
</dbReference>
<evidence type="ECO:0000256" key="5">
    <source>
        <dbReference type="ARBA" id="ARBA00047943"/>
    </source>
</evidence>
<dbReference type="InterPro" id="IPR029063">
    <property type="entry name" value="SAM-dependent_MTases_sf"/>
</dbReference>
<dbReference type="Proteomes" id="UP000592780">
    <property type="component" value="Unassembled WGS sequence"/>
</dbReference>
<comment type="catalytic activity">
    <reaction evidence="5">
        <text>arsenic triglutathione + 2 [thioredoxin]-dithiol + 2 S-adenosyl-L-methionine + H2O = dimethylarsinous acid + 2 [thioredoxin]-disulfide + 3 glutathione + 2 S-adenosyl-L-homocysteine + 2 H(+)</text>
        <dbReference type="Rhea" id="RHEA:69464"/>
        <dbReference type="Rhea" id="RHEA-COMP:10698"/>
        <dbReference type="Rhea" id="RHEA-COMP:10700"/>
        <dbReference type="ChEBI" id="CHEBI:15377"/>
        <dbReference type="ChEBI" id="CHEBI:15378"/>
        <dbReference type="ChEBI" id="CHEBI:23808"/>
        <dbReference type="ChEBI" id="CHEBI:29950"/>
        <dbReference type="ChEBI" id="CHEBI:50058"/>
        <dbReference type="ChEBI" id="CHEBI:57856"/>
        <dbReference type="ChEBI" id="CHEBI:57925"/>
        <dbReference type="ChEBI" id="CHEBI:59789"/>
        <dbReference type="ChEBI" id="CHEBI:183640"/>
        <dbReference type="EC" id="2.1.1.137"/>
    </reaction>
</comment>
<dbReference type="InterPro" id="IPR025714">
    <property type="entry name" value="Methyltranfer_dom"/>
</dbReference>
<accession>A0A6I1Q261</accession>
<dbReference type="EC" id="2.1.1.137" evidence="2"/>
<dbReference type="EMBL" id="JACHDD010000048">
    <property type="protein sequence ID" value="MBB5429742.1"/>
    <property type="molecule type" value="Genomic_DNA"/>
</dbReference>
<name>A0A6I1Q261_PARAM</name>
<evidence type="ECO:0000256" key="1">
    <source>
        <dbReference type="ARBA" id="ARBA00034487"/>
    </source>
</evidence>
<evidence type="ECO:0000259" key="8">
    <source>
        <dbReference type="Pfam" id="PF13847"/>
    </source>
</evidence>
<dbReference type="PANTHER" id="PTHR43675:SF30">
    <property type="entry name" value="CYCLOPROPANE-FATTY-ACYL-PHOSPHOLIPID SYNTHASE"/>
    <property type="match status" value="1"/>
</dbReference>
<comment type="catalytic activity">
    <reaction evidence="4">
        <text>arsenic triglutathione + [thioredoxin]-dithiol + S-adenosyl-L-methionine + 2 H2O = methylarsonous acid + [thioredoxin]-disulfide + 3 glutathione + S-adenosyl-L-homocysteine + H(+)</text>
        <dbReference type="Rhea" id="RHEA:69460"/>
        <dbReference type="Rhea" id="RHEA-COMP:10698"/>
        <dbReference type="Rhea" id="RHEA-COMP:10700"/>
        <dbReference type="ChEBI" id="CHEBI:15377"/>
        <dbReference type="ChEBI" id="CHEBI:15378"/>
        <dbReference type="ChEBI" id="CHEBI:17826"/>
        <dbReference type="ChEBI" id="CHEBI:29950"/>
        <dbReference type="ChEBI" id="CHEBI:50058"/>
        <dbReference type="ChEBI" id="CHEBI:57856"/>
        <dbReference type="ChEBI" id="CHEBI:57925"/>
        <dbReference type="ChEBI" id="CHEBI:59789"/>
        <dbReference type="ChEBI" id="CHEBI:183640"/>
        <dbReference type="EC" id="2.1.1.137"/>
    </reaction>
</comment>
<proteinExistence type="inferred from homology"/>
<keyword evidence="9" id="KW-0808">Transferase</keyword>
<evidence type="ECO:0000256" key="7">
    <source>
        <dbReference type="SAM" id="MobiDB-lite"/>
    </source>
</evidence>
<evidence type="ECO:0000256" key="4">
    <source>
        <dbReference type="ARBA" id="ARBA00047941"/>
    </source>
</evidence>
<dbReference type="PANTHER" id="PTHR43675">
    <property type="entry name" value="ARSENITE METHYLTRANSFERASE"/>
    <property type="match status" value="1"/>
</dbReference>
<evidence type="ECO:0000256" key="3">
    <source>
        <dbReference type="ARBA" id="ARBA00034545"/>
    </source>
</evidence>
<dbReference type="Gene3D" id="3.40.50.150">
    <property type="entry name" value="Vaccinia Virus protein VP39"/>
    <property type="match status" value="1"/>
</dbReference>
<keyword evidence="9" id="KW-0830">Ubiquinone</keyword>
<evidence type="ECO:0000256" key="2">
    <source>
        <dbReference type="ARBA" id="ARBA00034521"/>
    </source>
</evidence>
<dbReference type="GO" id="GO:0030791">
    <property type="term" value="F:arsenite methyltransferase activity"/>
    <property type="evidence" value="ECO:0007669"/>
    <property type="project" value="UniProtKB-EC"/>
</dbReference>
<feature type="domain" description="Methyltransferase" evidence="8">
    <location>
        <begin position="69"/>
        <end position="180"/>
    </location>
</feature>
<dbReference type="Pfam" id="PF13847">
    <property type="entry name" value="Methyltransf_31"/>
    <property type="match status" value="1"/>
</dbReference>
<keyword evidence="9" id="KW-0489">Methyltransferase</keyword>
<dbReference type="CDD" id="cd02440">
    <property type="entry name" value="AdoMet_MTases"/>
    <property type="match status" value="1"/>
</dbReference>
<comment type="caution">
    <text evidence="9">The sequence shown here is derived from an EMBL/GenBank/DDBJ whole genome shotgun (WGS) entry which is preliminary data.</text>
</comment>
<keyword evidence="10" id="KW-1185">Reference proteome</keyword>
<dbReference type="GO" id="GO:0032259">
    <property type="term" value="P:methylation"/>
    <property type="evidence" value="ECO:0007669"/>
    <property type="project" value="UniProtKB-KW"/>
</dbReference>
<reference evidence="9 10" key="1">
    <citation type="submission" date="2020-08" db="EMBL/GenBank/DDBJ databases">
        <title>Genomic Encyclopedia of Type Strains, Phase IV (KMG-V): Genome sequencing to study the core and pangenomes of soil and plant-associated prokaryotes.</title>
        <authorList>
            <person name="Whitman W."/>
        </authorList>
    </citation>
    <scope>NUCLEOTIDE SEQUENCE [LARGE SCALE GENOMIC DNA]</scope>
    <source>
        <strain evidence="9 10">JPY158</strain>
    </source>
</reference>